<feature type="region of interest" description="Disordered" evidence="1">
    <location>
        <begin position="53"/>
        <end position="151"/>
    </location>
</feature>
<dbReference type="Proteomes" id="UP001189429">
    <property type="component" value="Unassembled WGS sequence"/>
</dbReference>
<evidence type="ECO:0000256" key="1">
    <source>
        <dbReference type="SAM" id="MobiDB-lite"/>
    </source>
</evidence>
<comment type="caution">
    <text evidence="2">The sequence shown here is derived from an EMBL/GenBank/DDBJ whole genome shotgun (WGS) entry which is preliminary data.</text>
</comment>
<proteinExistence type="predicted"/>
<feature type="region of interest" description="Disordered" evidence="1">
    <location>
        <begin position="195"/>
        <end position="347"/>
    </location>
</feature>
<feature type="compositionally biased region" description="Low complexity" evidence="1">
    <location>
        <begin position="282"/>
        <end position="294"/>
    </location>
</feature>
<protein>
    <submittedName>
        <fullName evidence="2">Uncharacterized protein</fullName>
    </submittedName>
</protein>
<feature type="compositionally biased region" description="Basic residues" evidence="1">
    <location>
        <begin position="80"/>
        <end position="89"/>
    </location>
</feature>
<evidence type="ECO:0000313" key="3">
    <source>
        <dbReference type="Proteomes" id="UP001189429"/>
    </source>
</evidence>
<reference evidence="2" key="1">
    <citation type="submission" date="2023-10" db="EMBL/GenBank/DDBJ databases">
        <authorList>
            <person name="Chen Y."/>
            <person name="Shah S."/>
            <person name="Dougan E. K."/>
            <person name="Thang M."/>
            <person name="Chan C."/>
        </authorList>
    </citation>
    <scope>NUCLEOTIDE SEQUENCE [LARGE SCALE GENOMIC DNA]</scope>
</reference>
<sequence>VQRGLLLDLDAAERTPFRVPRPLLRRQQGLRRGLCRDRYPGGQPVRVALHAPHRDGRRRGQRRIRRRRGQLERASGLGRRQVRPRRQVHRHEQAFPGRGRFSRGLQRIATRHEGDPLAGGPALQPLPGAGRVRRARGAVQRPRRRHDARAELLERRRHALDGRQGQRWRGRLRGGLGIHVRGLRAFLRLCLREPGQHERPRASPRDARQRRRRGPAGAGQGQRRAPAPGGGRRRAAERRRRGDAGRGPEHHALRPAPPCGDWRHQGARVAGPSPARPPRTAPAPRRAGPRVASRPGRRGRGRGVAAGPAAARRRRLRGAGAAAGALRAPGAGAVARRGRPGARAVSG</sequence>
<gene>
    <name evidence="2" type="ORF">PCOR1329_LOCUS46038</name>
</gene>
<organism evidence="2 3">
    <name type="scientific">Prorocentrum cordatum</name>
    <dbReference type="NCBI Taxonomy" id="2364126"/>
    <lineage>
        <taxon>Eukaryota</taxon>
        <taxon>Sar</taxon>
        <taxon>Alveolata</taxon>
        <taxon>Dinophyceae</taxon>
        <taxon>Prorocentrales</taxon>
        <taxon>Prorocentraceae</taxon>
        <taxon>Prorocentrum</taxon>
    </lineage>
</organism>
<feature type="compositionally biased region" description="Basic and acidic residues" evidence="1">
    <location>
        <begin position="240"/>
        <end position="252"/>
    </location>
</feature>
<feature type="non-terminal residue" evidence="2">
    <location>
        <position position="1"/>
    </location>
</feature>
<evidence type="ECO:0000313" key="2">
    <source>
        <dbReference type="EMBL" id="CAK0855251.1"/>
    </source>
</evidence>
<feature type="compositionally biased region" description="Basic residues" evidence="1">
    <location>
        <begin position="131"/>
        <end position="147"/>
    </location>
</feature>
<feature type="compositionally biased region" description="Basic residues" evidence="1">
    <location>
        <begin position="55"/>
        <end position="68"/>
    </location>
</feature>
<dbReference type="EMBL" id="CAUYUJ010015532">
    <property type="protein sequence ID" value="CAK0855251.1"/>
    <property type="molecule type" value="Genomic_DNA"/>
</dbReference>
<name>A0ABN9U7X0_9DINO</name>
<feature type="compositionally biased region" description="Basic and acidic residues" evidence="1">
    <location>
        <begin position="195"/>
        <end position="207"/>
    </location>
</feature>
<keyword evidence="3" id="KW-1185">Reference proteome</keyword>
<feature type="compositionally biased region" description="Low complexity" evidence="1">
    <location>
        <begin position="318"/>
        <end position="347"/>
    </location>
</feature>
<feature type="compositionally biased region" description="Low complexity" evidence="1">
    <location>
        <begin position="116"/>
        <end position="130"/>
    </location>
</feature>
<accession>A0ABN9U7X0</accession>